<protein>
    <submittedName>
        <fullName evidence="1 2">Uncharacterized protein</fullName>
    </submittedName>
</protein>
<reference evidence="2" key="3">
    <citation type="submission" date="2020-12" db="UniProtKB">
        <authorList>
            <consortium name="EnsemblPlants"/>
        </authorList>
    </citation>
    <scope>IDENTIFICATION</scope>
</reference>
<dbReference type="InParanoid" id="A0A2K1JCU5"/>
<evidence type="ECO:0000313" key="1">
    <source>
        <dbReference type="EMBL" id="PNR39355.1"/>
    </source>
</evidence>
<organism evidence="1">
    <name type="scientific">Physcomitrium patens</name>
    <name type="common">Spreading-leaved earth moss</name>
    <name type="synonym">Physcomitrella patens</name>
    <dbReference type="NCBI Taxonomy" id="3218"/>
    <lineage>
        <taxon>Eukaryota</taxon>
        <taxon>Viridiplantae</taxon>
        <taxon>Streptophyta</taxon>
        <taxon>Embryophyta</taxon>
        <taxon>Bryophyta</taxon>
        <taxon>Bryophytina</taxon>
        <taxon>Bryopsida</taxon>
        <taxon>Funariidae</taxon>
        <taxon>Funariales</taxon>
        <taxon>Funariaceae</taxon>
        <taxon>Physcomitrium</taxon>
    </lineage>
</organism>
<gene>
    <name evidence="1" type="ORF">PHYPA_019633</name>
</gene>
<name>A0A2K1JCU5_PHYPA</name>
<reference evidence="1 3" key="1">
    <citation type="journal article" date="2008" name="Science">
        <title>The Physcomitrella genome reveals evolutionary insights into the conquest of land by plants.</title>
        <authorList>
            <person name="Rensing S."/>
            <person name="Lang D."/>
            <person name="Zimmer A."/>
            <person name="Terry A."/>
            <person name="Salamov A."/>
            <person name="Shapiro H."/>
            <person name="Nishiyama T."/>
            <person name="Perroud P.-F."/>
            <person name="Lindquist E."/>
            <person name="Kamisugi Y."/>
            <person name="Tanahashi T."/>
            <person name="Sakakibara K."/>
            <person name="Fujita T."/>
            <person name="Oishi K."/>
            <person name="Shin-I T."/>
            <person name="Kuroki Y."/>
            <person name="Toyoda A."/>
            <person name="Suzuki Y."/>
            <person name="Hashimoto A."/>
            <person name="Yamaguchi K."/>
            <person name="Sugano A."/>
            <person name="Kohara Y."/>
            <person name="Fujiyama A."/>
            <person name="Anterola A."/>
            <person name="Aoki S."/>
            <person name="Ashton N."/>
            <person name="Barbazuk W.B."/>
            <person name="Barker E."/>
            <person name="Bennetzen J."/>
            <person name="Bezanilla M."/>
            <person name="Blankenship R."/>
            <person name="Cho S.H."/>
            <person name="Dutcher S."/>
            <person name="Estelle M."/>
            <person name="Fawcett J.A."/>
            <person name="Gundlach H."/>
            <person name="Hanada K."/>
            <person name="Heyl A."/>
            <person name="Hicks K.A."/>
            <person name="Hugh J."/>
            <person name="Lohr M."/>
            <person name="Mayer K."/>
            <person name="Melkozernov A."/>
            <person name="Murata T."/>
            <person name="Nelson D."/>
            <person name="Pils B."/>
            <person name="Prigge M."/>
            <person name="Reiss B."/>
            <person name="Renner T."/>
            <person name="Rombauts S."/>
            <person name="Rushton P."/>
            <person name="Sanderfoot A."/>
            <person name="Schween G."/>
            <person name="Shiu S.-H."/>
            <person name="Stueber K."/>
            <person name="Theodoulou F.L."/>
            <person name="Tu H."/>
            <person name="Van de Peer Y."/>
            <person name="Verrier P.J."/>
            <person name="Waters E."/>
            <person name="Wood A."/>
            <person name="Yang L."/>
            <person name="Cove D."/>
            <person name="Cuming A."/>
            <person name="Hasebe M."/>
            <person name="Lucas S."/>
            <person name="Mishler D.B."/>
            <person name="Reski R."/>
            <person name="Grigoriev I."/>
            <person name="Quatrano R.S."/>
            <person name="Boore J.L."/>
        </authorList>
    </citation>
    <scope>NUCLEOTIDE SEQUENCE [LARGE SCALE GENOMIC DNA]</scope>
    <source>
        <strain evidence="2 3">cv. Gransden 2004</strain>
    </source>
</reference>
<dbReference type="EMBL" id="ABEU02000015">
    <property type="protein sequence ID" value="PNR39355.1"/>
    <property type="molecule type" value="Genomic_DNA"/>
</dbReference>
<evidence type="ECO:0000313" key="3">
    <source>
        <dbReference type="Proteomes" id="UP000006727"/>
    </source>
</evidence>
<keyword evidence="3" id="KW-1185">Reference proteome</keyword>
<accession>A0A2K1JCU5</accession>
<sequence length="159" mass="17749">MYVSHCEICGVCINTLSKPSCLTRKNHALHHTLIADPPSPLFSGSIIRTRKSRSIIEARGFGIHSHTNRVKPFKIIGPDDSFDIQIQCKQTPKGFAKLTHRSPATVTVHMKWWCGLGEDCRLTSPKQKTEWTASLKSSSIHDPCIAHDLQQSGEDYVVT</sequence>
<dbReference type="AlphaFoldDB" id="A0A2K1JCU5"/>
<proteinExistence type="predicted"/>
<dbReference type="EnsemblPlants" id="Pp3c15_11740V3.1">
    <property type="protein sequence ID" value="Pp3c15_11740V3.1"/>
    <property type="gene ID" value="Pp3c15_11740"/>
</dbReference>
<dbReference type="Proteomes" id="UP000006727">
    <property type="component" value="Chromosome 15"/>
</dbReference>
<reference evidence="1 3" key="2">
    <citation type="journal article" date="2018" name="Plant J.">
        <title>The Physcomitrella patens chromosome-scale assembly reveals moss genome structure and evolution.</title>
        <authorList>
            <person name="Lang D."/>
            <person name="Ullrich K.K."/>
            <person name="Murat F."/>
            <person name="Fuchs J."/>
            <person name="Jenkins J."/>
            <person name="Haas F.B."/>
            <person name="Piednoel M."/>
            <person name="Gundlach H."/>
            <person name="Van Bel M."/>
            <person name="Meyberg R."/>
            <person name="Vives C."/>
            <person name="Morata J."/>
            <person name="Symeonidi A."/>
            <person name="Hiss M."/>
            <person name="Muchero W."/>
            <person name="Kamisugi Y."/>
            <person name="Saleh O."/>
            <person name="Blanc G."/>
            <person name="Decker E.L."/>
            <person name="van Gessel N."/>
            <person name="Grimwood J."/>
            <person name="Hayes R.D."/>
            <person name="Graham S.W."/>
            <person name="Gunter L.E."/>
            <person name="McDaniel S.F."/>
            <person name="Hoernstein S.N.W."/>
            <person name="Larsson A."/>
            <person name="Li F.W."/>
            <person name="Perroud P.F."/>
            <person name="Phillips J."/>
            <person name="Ranjan P."/>
            <person name="Rokshar D.S."/>
            <person name="Rothfels C.J."/>
            <person name="Schneider L."/>
            <person name="Shu S."/>
            <person name="Stevenson D.W."/>
            <person name="Thummler F."/>
            <person name="Tillich M."/>
            <person name="Villarreal Aguilar J.C."/>
            <person name="Widiez T."/>
            <person name="Wong G.K."/>
            <person name="Wymore A."/>
            <person name="Zhang Y."/>
            <person name="Zimmer A.D."/>
            <person name="Quatrano R.S."/>
            <person name="Mayer K.F.X."/>
            <person name="Goodstein D."/>
            <person name="Casacuberta J.M."/>
            <person name="Vandepoele K."/>
            <person name="Reski R."/>
            <person name="Cuming A.C."/>
            <person name="Tuskan G.A."/>
            <person name="Maumus F."/>
            <person name="Salse J."/>
            <person name="Schmutz J."/>
            <person name="Rensing S.A."/>
        </authorList>
    </citation>
    <scope>NUCLEOTIDE SEQUENCE [LARGE SCALE GENOMIC DNA]</scope>
    <source>
        <strain evidence="2 3">cv. Gransden 2004</strain>
    </source>
</reference>
<dbReference type="Gramene" id="Pp3c15_11740V3.1">
    <property type="protein sequence ID" value="Pp3c15_11740V3.1"/>
    <property type="gene ID" value="Pp3c15_11740"/>
</dbReference>
<evidence type="ECO:0000313" key="2">
    <source>
        <dbReference type="EnsemblPlants" id="Pp3c15_11740V3.1"/>
    </source>
</evidence>